<dbReference type="InterPro" id="IPR029044">
    <property type="entry name" value="Nucleotide-diphossugar_trans"/>
</dbReference>
<dbReference type="CDD" id="cd00761">
    <property type="entry name" value="Glyco_tranf_GTA_type"/>
    <property type="match status" value="1"/>
</dbReference>
<dbReference type="PANTHER" id="PTHR43179">
    <property type="entry name" value="RHAMNOSYLTRANSFERASE WBBL"/>
    <property type="match status" value="1"/>
</dbReference>
<evidence type="ECO:0000256" key="2">
    <source>
        <dbReference type="ARBA" id="ARBA00022676"/>
    </source>
</evidence>
<feature type="domain" description="Glycosyltransferase 2-like" evidence="4">
    <location>
        <begin position="2"/>
        <end position="96"/>
    </location>
</feature>
<dbReference type="KEGG" id="trs:Terro_1716"/>
<dbReference type="GO" id="GO:0016757">
    <property type="term" value="F:glycosyltransferase activity"/>
    <property type="evidence" value="ECO:0007669"/>
    <property type="project" value="UniProtKB-KW"/>
</dbReference>
<dbReference type="PANTHER" id="PTHR43179:SF12">
    <property type="entry name" value="GALACTOFURANOSYLTRANSFERASE GLFT2"/>
    <property type="match status" value="1"/>
</dbReference>
<evidence type="ECO:0000259" key="4">
    <source>
        <dbReference type="Pfam" id="PF00535"/>
    </source>
</evidence>
<dbReference type="Gene3D" id="3.90.550.10">
    <property type="entry name" value="Spore Coat Polysaccharide Biosynthesis Protein SpsA, Chain A"/>
    <property type="match status" value="1"/>
</dbReference>
<name>I3ZFK0_TERRK</name>
<dbReference type="SUPFAM" id="SSF53448">
    <property type="entry name" value="Nucleotide-diphospho-sugar transferases"/>
    <property type="match status" value="1"/>
</dbReference>
<keyword evidence="2" id="KW-0328">Glycosyltransferase</keyword>
<dbReference type="eggNOG" id="COG1216">
    <property type="taxonomic scope" value="Bacteria"/>
</dbReference>
<evidence type="ECO:0000313" key="5">
    <source>
        <dbReference type="EMBL" id="AFL88018.1"/>
    </source>
</evidence>
<evidence type="ECO:0000313" key="6">
    <source>
        <dbReference type="Proteomes" id="UP000006056"/>
    </source>
</evidence>
<keyword evidence="6" id="KW-1185">Reference proteome</keyword>
<dbReference type="AlphaFoldDB" id="I3ZFK0"/>
<proteinExistence type="inferred from homology"/>
<gene>
    <name evidence="5" type="ordered locus">Terro_1716</name>
</gene>
<dbReference type="Proteomes" id="UP000006056">
    <property type="component" value="Chromosome"/>
</dbReference>
<evidence type="ECO:0000256" key="3">
    <source>
        <dbReference type="ARBA" id="ARBA00022679"/>
    </source>
</evidence>
<dbReference type="EMBL" id="CP003379">
    <property type="protein sequence ID" value="AFL88018.1"/>
    <property type="molecule type" value="Genomic_DNA"/>
</dbReference>
<evidence type="ECO:0000256" key="1">
    <source>
        <dbReference type="ARBA" id="ARBA00006739"/>
    </source>
</evidence>
<dbReference type="Pfam" id="PF00535">
    <property type="entry name" value="Glycos_transf_2"/>
    <property type="match status" value="1"/>
</dbReference>
<keyword evidence="3 5" id="KW-0808">Transferase</keyword>
<dbReference type="STRING" id="926566.Terro_1716"/>
<comment type="similarity">
    <text evidence="1">Belongs to the glycosyltransferase 2 family.</text>
</comment>
<organism evidence="5 6">
    <name type="scientific">Terriglobus roseus (strain DSM 18391 / NRRL B-41598 / KBS 63)</name>
    <dbReference type="NCBI Taxonomy" id="926566"/>
    <lineage>
        <taxon>Bacteria</taxon>
        <taxon>Pseudomonadati</taxon>
        <taxon>Acidobacteriota</taxon>
        <taxon>Terriglobia</taxon>
        <taxon>Terriglobales</taxon>
        <taxon>Acidobacteriaceae</taxon>
        <taxon>Terriglobus</taxon>
    </lineage>
</organism>
<reference evidence="5 6" key="1">
    <citation type="submission" date="2012-06" db="EMBL/GenBank/DDBJ databases">
        <title>Complete genome of Terriglobus roseus DSM 18391.</title>
        <authorList>
            <consortium name="US DOE Joint Genome Institute (JGI-PGF)"/>
            <person name="Lucas S."/>
            <person name="Copeland A."/>
            <person name="Lapidus A."/>
            <person name="Glavina del Rio T."/>
            <person name="Dalin E."/>
            <person name="Tice H."/>
            <person name="Bruce D."/>
            <person name="Goodwin L."/>
            <person name="Pitluck S."/>
            <person name="Peters L."/>
            <person name="Mikhailova N."/>
            <person name="Munk A.C.C."/>
            <person name="Kyrpides N."/>
            <person name="Mavromatis K."/>
            <person name="Ivanova N."/>
            <person name="Brettin T."/>
            <person name="Detter J.C."/>
            <person name="Han C."/>
            <person name="Larimer F."/>
            <person name="Land M."/>
            <person name="Hauser L."/>
            <person name="Markowitz V."/>
            <person name="Cheng J.-F."/>
            <person name="Hugenholtz P."/>
            <person name="Woyke T."/>
            <person name="Wu D."/>
            <person name="Brambilla E."/>
            <person name="Klenk H.-P."/>
            <person name="Eisen J.A."/>
        </authorList>
    </citation>
    <scope>NUCLEOTIDE SEQUENCE [LARGE SCALE GENOMIC DNA]</scope>
    <source>
        <strain evidence="6">DSM 18391 / NRRL B-41598 / KBS 63</strain>
    </source>
</reference>
<dbReference type="HOGENOM" id="CLU_905688_0_0_0"/>
<protein>
    <submittedName>
        <fullName evidence="5">Putative glycosyltransferase</fullName>
    </submittedName>
</protein>
<sequence length="295" mass="32965">MQTRLPDELLVVVRDEDVATQTFVARMQPPPFPVRIIMVHTAGLVAARNAGLDAVRSDIIAMIDDDTAPLPEWLDRICTHFETDSTVGAVGGRDRPAGPHAGAEVRQPTVGILQIHGRYIGNHHCGIGPPRPVDLLKGANMSYRAAAVASLRFDKRLLGRGAQPCEDLAFSLAVRGAGWKLIYDPEVVLDHYEGDREELRHYAGMMPIKDGDAFGEMTYNWVVAIWDHISVPRHVLHIIWQVLVGTRARFGLLQALRFLPALKGASWQRFWYTQKALFRAYVHLGLRRGTERKSV</sequence>
<accession>I3ZFK0</accession>
<dbReference type="InterPro" id="IPR001173">
    <property type="entry name" value="Glyco_trans_2-like"/>
</dbReference>